<name>A0ABN3TZ58_9ACTN</name>
<dbReference type="InterPro" id="IPR036625">
    <property type="entry name" value="E3-bd_dom_sf"/>
</dbReference>
<evidence type="ECO:0000259" key="4">
    <source>
        <dbReference type="Pfam" id="PF23359"/>
    </source>
</evidence>
<feature type="region of interest" description="Disordered" evidence="2">
    <location>
        <begin position="79"/>
        <end position="114"/>
    </location>
</feature>
<evidence type="ECO:0000256" key="2">
    <source>
        <dbReference type="SAM" id="MobiDB-lite"/>
    </source>
</evidence>
<feature type="domain" description="Lsr2 DNA-binding" evidence="4">
    <location>
        <begin position="102"/>
        <end position="137"/>
    </location>
</feature>
<sequence length="138" mass="14651">MEFAGDGPALNKFAGDGPALNTCGKASPMARETIVRLVDDLDGGAADETVSFSFDGVAYEIDLSSTNAKKLRDSLTPFIEHSRRAGSAKRGRTAGAKRGASNRERSADIRAWAKGQGIKVNERGRIPASVVEQYDAAH</sequence>
<dbReference type="InterPro" id="IPR024412">
    <property type="entry name" value="Lsr2_dim_dom"/>
</dbReference>
<organism evidence="5 6">
    <name type="scientific">Actinocorallia aurantiaca</name>
    <dbReference type="NCBI Taxonomy" id="46204"/>
    <lineage>
        <taxon>Bacteria</taxon>
        <taxon>Bacillati</taxon>
        <taxon>Actinomycetota</taxon>
        <taxon>Actinomycetes</taxon>
        <taxon>Streptosporangiales</taxon>
        <taxon>Thermomonosporaceae</taxon>
        <taxon>Actinocorallia</taxon>
    </lineage>
</organism>
<dbReference type="EMBL" id="BAAATZ010000003">
    <property type="protein sequence ID" value="GAA2720434.1"/>
    <property type="molecule type" value="Genomic_DNA"/>
</dbReference>
<reference evidence="5 6" key="1">
    <citation type="journal article" date="2019" name="Int. J. Syst. Evol. Microbiol.">
        <title>The Global Catalogue of Microorganisms (GCM) 10K type strain sequencing project: providing services to taxonomists for standard genome sequencing and annotation.</title>
        <authorList>
            <consortium name="The Broad Institute Genomics Platform"/>
            <consortium name="The Broad Institute Genome Sequencing Center for Infectious Disease"/>
            <person name="Wu L."/>
            <person name="Ma J."/>
        </authorList>
    </citation>
    <scope>NUCLEOTIDE SEQUENCE [LARGE SCALE GENOMIC DNA]</scope>
    <source>
        <strain evidence="5 6">JCM 8201</strain>
    </source>
</reference>
<evidence type="ECO:0000313" key="5">
    <source>
        <dbReference type="EMBL" id="GAA2720434.1"/>
    </source>
</evidence>
<dbReference type="Gene3D" id="4.10.320.10">
    <property type="entry name" value="E3-binding domain"/>
    <property type="match status" value="1"/>
</dbReference>
<keyword evidence="6" id="KW-1185">Reference proteome</keyword>
<evidence type="ECO:0000259" key="3">
    <source>
        <dbReference type="Pfam" id="PF11774"/>
    </source>
</evidence>
<proteinExistence type="predicted"/>
<feature type="domain" description="Lsr2 dimerization" evidence="3">
    <location>
        <begin position="29"/>
        <end position="86"/>
    </location>
</feature>
<evidence type="ECO:0000313" key="6">
    <source>
        <dbReference type="Proteomes" id="UP001501842"/>
    </source>
</evidence>
<dbReference type="Proteomes" id="UP001501842">
    <property type="component" value="Unassembled WGS sequence"/>
</dbReference>
<dbReference type="InterPro" id="IPR055370">
    <property type="entry name" value="Lsr2_DNA-bd"/>
</dbReference>
<evidence type="ECO:0000256" key="1">
    <source>
        <dbReference type="ARBA" id="ARBA00023125"/>
    </source>
</evidence>
<dbReference type="InterPro" id="IPR042261">
    <property type="entry name" value="Lsr2-like_dimerization"/>
</dbReference>
<dbReference type="Gene3D" id="3.30.60.230">
    <property type="entry name" value="Lsr2, dimerization domain"/>
    <property type="match status" value="1"/>
</dbReference>
<comment type="caution">
    <text evidence="5">The sequence shown here is derived from an EMBL/GenBank/DDBJ whole genome shotgun (WGS) entry which is preliminary data.</text>
</comment>
<gene>
    <name evidence="5" type="ORF">GCM10010439_08330</name>
</gene>
<dbReference type="Pfam" id="PF11774">
    <property type="entry name" value="Lsr2"/>
    <property type="match status" value="1"/>
</dbReference>
<dbReference type="Pfam" id="PF23359">
    <property type="entry name" value="Lsr2_DNA-bd"/>
    <property type="match status" value="1"/>
</dbReference>
<accession>A0ABN3TZ58</accession>
<keyword evidence="1" id="KW-0238">DNA-binding</keyword>
<protein>
    <submittedName>
        <fullName evidence="5">Lsr2 family protein</fullName>
    </submittedName>
</protein>